<protein>
    <submittedName>
        <fullName evidence="2">Uncharacterized protein</fullName>
    </submittedName>
</protein>
<dbReference type="AlphaFoldDB" id="A0A0W0VG89"/>
<name>A0A0W0VG89_9GAMM</name>
<organism evidence="2 3">
    <name type="scientific">Legionella jordanis</name>
    <dbReference type="NCBI Taxonomy" id="456"/>
    <lineage>
        <taxon>Bacteria</taxon>
        <taxon>Pseudomonadati</taxon>
        <taxon>Pseudomonadota</taxon>
        <taxon>Gammaproteobacteria</taxon>
        <taxon>Legionellales</taxon>
        <taxon>Legionellaceae</taxon>
        <taxon>Legionella</taxon>
    </lineage>
</organism>
<reference evidence="2 3" key="1">
    <citation type="submission" date="2015-11" db="EMBL/GenBank/DDBJ databases">
        <title>Genomic analysis of 38 Legionella species identifies large and diverse effector repertoires.</title>
        <authorList>
            <person name="Burstein D."/>
            <person name="Amaro F."/>
            <person name="Zusman T."/>
            <person name="Lifshitz Z."/>
            <person name="Cohen O."/>
            <person name="Gilbert J.A."/>
            <person name="Pupko T."/>
            <person name="Shuman H.A."/>
            <person name="Segal G."/>
        </authorList>
    </citation>
    <scope>NUCLEOTIDE SEQUENCE [LARGE SCALE GENOMIC DNA]</scope>
    <source>
        <strain evidence="2 3">BL-540</strain>
    </source>
</reference>
<keyword evidence="3" id="KW-1185">Reference proteome</keyword>
<gene>
    <name evidence="2" type="ORF">Ljor_0064</name>
</gene>
<proteinExistence type="predicted"/>
<dbReference type="STRING" id="456.Ljor_0064"/>
<evidence type="ECO:0000256" key="1">
    <source>
        <dbReference type="SAM" id="SignalP"/>
    </source>
</evidence>
<dbReference type="Proteomes" id="UP000055035">
    <property type="component" value="Unassembled WGS sequence"/>
</dbReference>
<dbReference type="PATRIC" id="fig|456.5.peg.75"/>
<evidence type="ECO:0000313" key="2">
    <source>
        <dbReference type="EMBL" id="KTD19098.1"/>
    </source>
</evidence>
<comment type="caution">
    <text evidence="2">The sequence shown here is derived from an EMBL/GenBank/DDBJ whole genome shotgun (WGS) entry which is preliminary data.</text>
</comment>
<accession>A0A0W0VG89</accession>
<evidence type="ECO:0000313" key="3">
    <source>
        <dbReference type="Proteomes" id="UP000055035"/>
    </source>
</evidence>
<feature type="signal peptide" evidence="1">
    <location>
        <begin position="1"/>
        <end position="21"/>
    </location>
</feature>
<sequence length="136" mass="14898">MKKFKLACVSSLLLAAGLAKAGNPCDSFEIKVKNNLADDLVVRKIQLQGADLQPGGIQKINSKSEEVFTVSNSAEKIPMKGELILNTISLPTKEVKIRFTLENSGLICKHDDNNSQSDLGLEKTRLPGKVLYTIHY</sequence>
<keyword evidence="1" id="KW-0732">Signal</keyword>
<dbReference type="RefSeq" id="WP_058469660.1">
    <property type="nucleotide sequence ID" value="NZ_CAAAIC010000014.1"/>
</dbReference>
<dbReference type="EMBL" id="LNYJ01000002">
    <property type="protein sequence ID" value="KTD19098.1"/>
    <property type="molecule type" value="Genomic_DNA"/>
</dbReference>
<feature type="chain" id="PRO_5006914784" evidence="1">
    <location>
        <begin position="22"/>
        <end position="136"/>
    </location>
</feature>
<dbReference type="OrthoDB" id="5640969at2"/>